<evidence type="ECO:0000259" key="1">
    <source>
        <dbReference type="Pfam" id="PF24034"/>
    </source>
</evidence>
<dbReference type="OrthoDB" id="284722at2157"/>
<dbReference type="HOGENOM" id="CLU_2490351_0_0_2"/>
<dbReference type="EMBL" id="CP007554">
    <property type="protein sequence ID" value="AHZ24625.1"/>
    <property type="molecule type" value="Genomic_DNA"/>
</dbReference>
<dbReference type="GeneID" id="40158167"/>
<dbReference type="KEGG" id="hme:HFX_6152"/>
<dbReference type="EMBL" id="AOLO01000015">
    <property type="protein sequence ID" value="ELZ97392.1"/>
    <property type="molecule type" value="Genomic_DNA"/>
</dbReference>
<reference evidence="3 8" key="4">
    <citation type="submission" date="2014-04" db="EMBL/GenBank/DDBJ databases">
        <title>Transcriptional profiles of Haloferax mediterranei on the basis of nitrogen availability.</title>
        <authorList>
            <person name="Bautista V."/>
        </authorList>
    </citation>
    <scope>NUCLEOTIDE SEQUENCE [LARGE SCALE GENOMIC DNA]</scope>
    <source>
        <strain evidence="3">ATCC 33500</strain>
        <strain evidence="8">ATCC 33500 / DSM 1411 / JCM 8866 / NBRC 14739 / NCIMB 2177 / R-4</strain>
        <plasmid evidence="3">HMPLAS1</plasmid>
        <plasmid evidence="8">Plasmid HMPLAS1</plasmid>
    </source>
</reference>
<evidence type="ECO:0000313" key="3">
    <source>
        <dbReference type="EMBL" id="AHZ24625.1"/>
    </source>
</evidence>
<evidence type="ECO:0000313" key="9">
    <source>
        <dbReference type="Proteomes" id="UP000299011"/>
    </source>
</evidence>
<evidence type="ECO:0000313" key="6">
    <source>
        <dbReference type="Proteomes" id="UP000006469"/>
    </source>
</evidence>
<dbReference type="InterPro" id="IPR036390">
    <property type="entry name" value="WH_DNA-bd_sf"/>
</dbReference>
<organism evidence="2 6">
    <name type="scientific">Haloferax mediterranei (strain ATCC 33500 / DSM 1411 / JCM 8866 / NBRC 14739 / NCIMB 2177 / R-4)</name>
    <name type="common">Halobacterium mediterranei</name>
    <dbReference type="NCBI Taxonomy" id="523841"/>
    <lineage>
        <taxon>Archaea</taxon>
        <taxon>Methanobacteriati</taxon>
        <taxon>Methanobacteriota</taxon>
        <taxon>Stenosarchaea group</taxon>
        <taxon>Halobacteria</taxon>
        <taxon>Halobacteriales</taxon>
        <taxon>Haloferacaceae</taxon>
        <taxon>Haloferax</taxon>
    </lineage>
</organism>
<protein>
    <submittedName>
        <fullName evidence="5">MarR family transcriptional regulator</fullName>
    </submittedName>
</protein>
<evidence type="ECO:0000313" key="8">
    <source>
        <dbReference type="Proteomes" id="UP000027075"/>
    </source>
</evidence>
<geneLocation type="plasmid" evidence="3 8">
    <name>HMPLAS1</name>
</geneLocation>
<feature type="domain" description="DUF7343" evidence="1">
    <location>
        <begin position="20"/>
        <end position="81"/>
    </location>
</feature>
<keyword evidence="7" id="KW-1185">Reference proteome</keyword>
<dbReference type="InterPro" id="IPR055767">
    <property type="entry name" value="DUF7343"/>
</dbReference>
<reference evidence="4 7" key="3">
    <citation type="journal article" date="2014" name="PLoS Genet.">
        <title>Phylogenetically driven sequencing of extremely halophilic archaea reveals strategies for static and dynamic osmo-response.</title>
        <authorList>
            <person name="Becker E.A."/>
            <person name="Seitzer P.M."/>
            <person name="Tritt A."/>
            <person name="Larsen D."/>
            <person name="Krusor M."/>
            <person name="Yao A.I."/>
            <person name="Wu D."/>
            <person name="Madern D."/>
            <person name="Eisen J.A."/>
            <person name="Darling A.E."/>
            <person name="Facciotti M.T."/>
        </authorList>
    </citation>
    <scope>NUCLEOTIDE SEQUENCE [LARGE SCALE GENOMIC DNA]</scope>
    <source>
        <strain evidence="4">ATCC 33500</strain>
        <strain evidence="7">ATCC 33500 / DSM 1411 / JCM 8866 / NBRC 14739 / NCIMB 2177 / R-4</strain>
    </source>
</reference>
<dbReference type="Gene3D" id="1.10.10.10">
    <property type="entry name" value="Winged helix-like DNA-binding domain superfamily/Winged helix DNA-binding domain"/>
    <property type="match status" value="1"/>
</dbReference>
<reference evidence="2" key="5">
    <citation type="submission" date="2014-05" db="EMBL/GenBank/DDBJ databases">
        <authorList>
            <person name="Wang L."/>
            <person name="Yang H."/>
            <person name="Xiang H."/>
        </authorList>
    </citation>
    <scope>NUCLEOTIDE SEQUENCE</scope>
    <source>
        <strain evidence="2">CGMCC 1.2087</strain>
        <plasmid evidence="2">pHM500</plasmid>
    </source>
</reference>
<reference evidence="2 6" key="2">
    <citation type="journal article" date="2012" name="J. Bacteriol.">
        <title>Complete genome sequence of the metabolically versatile halophilic archaeon Haloferax mediterranei, a poly(3-hydroxybutyrate-co-3-hydroxyvalerate) producer.</title>
        <authorList>
            <person name="Han J."/>
            <person name="Zhang F."/>
            <person name="Hou J."/>
            <person name="Liu X."/>
            <person name="Li M."/>
            <person name="Liu H."/>
            <person name="Cai L."/>
            <person name="Zhang B."/>
            <person name="Chen Y."/>
            <person name="Zhou J."/>
            <person name="Hu S."/>
            <person name="Xiang H."/>
        </authorList>
    </citation>
    <scope>NUCLEOTIDE SEQUENCE [LARGE SCALE GENOMIC DNA]</scope>
    <source>
        <strain evidence="6">ATCC 33500 / DSM 1411 / JCM 8866 / NBRC 14739 / NCIMB 2177 / R-4</strain>
        <strain evidence="2">CGMCC 1.2087</strain>
        <plasmid evidence="6">pHM500</plasmid>
    </source>
</reference>
<accession>I3RAL6</accession>
<dbReference type="AlphaFoldDB" id="I3RAL6"/>
<evidence type="ECO:0000313" key="7">
    <source>
        <dbReference type="Proteomes" id="UP000011603"/>
    </source>
</evidence>
<dbReference type="RefSeq" id="WP_004060970.1">
    <property type="nucleotide sequence ID" value="NC_017944.1"/>
</dbReference>
<evidence type="ECO:0000313" key="4">
    <source>
        <dbReference type="EMBL" id="ELZ97392.1"/>
    </source>
</evidence>
<gene>
    <name evidence="2" type="ordered locus">HFX_6152</name>
    <name evidence="3" type="ORF">BM92_17160</name>
    <name evidence="4" type="ORF">C439_18758</name>
    <name evidence="5" type="ORF">E6P09_17080</name>
</gene>
<proteinExistence type="predicted"/>
<keyword evidence="2" id="KW-0614">Plasmid</keyword>
<geneLocation type="plasmid" evidence="5 9">
    <name>pHME505</name>
</geneLocation>
<sequence length="86" mass="9854">MPRTDDPDLDNPLLGVDPELLNPERRILQLLIIEGGRLPQATLVERTRWSDSTISRTLCRMETQGRIERHRLGPGKCVVLPQNRET</sequence>
<geneLocation type="plasmid" evidence="2 6">
    <name>pHM500</name>
</geneLocation>
<evidence type="ECO:0000313" key="2">
    <source>
        <dbReference type="EMBL" id="AFK21276.1"/>
    </source>
</evidence>
<dbReference type="InterPro" id="IPR036388">
    <property type="entry name" value="WH-like_DNA-bd_sf"/>
</dbReference>
<reference evidence="5 9" key="6">
    <citation type="submission" date="2019-04" db="EMBL/GenBank/DDBJ databases">
        <title>Methylomes of two halophilic Archaea, Haloarcula marismortui and Haloferax mediterranei.</title>
        <authorList>
            <person name="DasSarma S."/>
            <person name="DasSarma P."/>
            <person name="DasSarma S."/>
            <person name="Fomenkov A."/>
            <person name="Vincze T."/>
            <person name="Anton B.P."/>
            <person name="Roberts R.J."/>
        </authorList>
    </citation>
    <scope>NUCLEOTIDE SEQUENCE [LARGE SCALE GENOMIC DNA]</scope>
    <source>
        <strain evidence="5">ATCC 33500</strain>
        <strain evidence="9">ATCC 33500 / DSM 1411 / JCM 8866 / NBRC 14739 / NCIMB 2177 / R-4</strain>
        <plasmid evidence="5 9">pHME505</plasmid>
    </source>
</reference>
<dbReference type="SUPFAM" id="SSF46785">
    <property type="entry name" value="Winged helix' DNA-binding domain"/>
    <property type="match status" value="1"/>
</dbReference>
<name>I3RAL6_HALMT</name>
<dbReference type="EMBL" id="CP039140">
    <property type="protein sequence ID" value="QCQ77022.1"/>
    <property type="molecule type" value="Genomic_DNA"/>
</dbReference>
<dbReference type="Proteomes" id="UP000011603">
    <property type="component" value="Unassembled WGS sequence"/>
</dbReference>
<dbReference type="Proteomes" id="UP000027075">
    <property type="component" value="Plasmid HMPLAS1"/>
</dbReference>
<evidence type="ECO:0000313" key="5">
    <source>
        <dbReference type="EMBL" id="QCQ77022.1"/>
    </source>
</evidence>
<dbReference type="Proteomes" id="UP000006469">
    <property type="component" value="Plasmid pHM500"/>
</dbReference>
<dbReference type="EMBL" id="CP001871">
    <property type="protein sequence ID" value="AFK21276.1"/>
    <property type="molecule type" value="Genomic_DNA"/>
</dbReference>
<dbReference type="Pfam" id="PF24034">
    <property type="entry name" value="DUF7343"/>
    <property type="match status" value="1"/>
</dbReference>
<dbReference type="Proteomes" id="UP000299011">
    <property type="component" value="Plasmid pHME505"/>
</dbReference>
<dbReference type="PATRIC" id="fig|523841.21.peg.3763"/>
<reference evidence="2" key="1">
    <citation type="journal article" date="2012" name="Appl. Environ. Microbiol.">
        <title>Identification of the haloarchaeal phasin (PhaP) that functions in polyhydroxyalkanoate accumulation and granule formation in Haloferax mediterranei.</title>
        <authorList>
            <person name="Cai S."/>
            <person name="Cai L."/>
            <person name="Liu H."/>
            <person name="Liu X."/>
            <person name="Han J."/>
            <person name="Zhou J."/>
            <person name="Xiang H."/>
        </authorList>
    </citation>
    <scope>NUCLEOTIDE SEQUENCE</scope>
    <source>
        <strain evidence="2">CGMCC 1.2087</strain>
    </source>
</reference>